<dbReference type="Gene3D" id="3.40.50.720">
    <property type="entry name" value="NAD(P)-binding Rossmann-like Domain"/>
    <property type="match status" value="1"/>
</dbReference>
<feature type="domain" description="Ubiquitin-activating enzyme E1 C-terminal" evidence="8">
    <location>
        <begin position="986"/>
        <end position="1117"/>
    </location>
</feature>
<keyword evidence="5" id="KW-0833">Ubl conjugation pathway</keyword>
<keyword evidence="6" id="KW-0067">ATP-binding</keyword>
<evidence type="ECO:0000313" key="9">
    <source>
        <dbReference type="EMBL" id="CAK9220393.1"/>
    </source>
</evidence>
<sequence length="1122" mass="123012">MVTMDVDKLVEGSHPRSVATVSSIPPLKEIDELRYSRLIFTLGRAGMNSLCRSRVLVVGCKGLGAEVAKNLILSGVRVLGLVDDEVTCIADLGAQFLLTEADLGHNRAAATARKLKEFNPLADIVAVPSLGLENTVRNYTALVVTTGPMPFLIHLDSICRSHGVLFVAAISRGLFFSVFVDFGDTFLVSDDTGEPAGSILVEGITQEFPATVTVVEEQRHGLEDGDEVVLSGIKGMGELNRDAPYSVTVTGRHSFTIPVDSRPYGRYVSGGYFQKLKHERKLGFLSMENAIRSPEFCISDPVKSSRSLHLHVAFQAVDEFERRQCEQGSTLSPLSPSFKDEAVEEVLGLAREIWEQSGLGVRNSDCSNGFAVGEASEVVEEEGAIDGISPAERGVAESGLQEVGGESISSSALPTGSSLSGFPARMSGKRVSIDEDIVRHLAQGAHVELSPIAAIAGGIAAQEIMKGITGVFTPLKQWLYFDAIECLPMSIPLPEERALCRSRYDLQTSLFGRLFQEKLGSLQWLVVGAGGLGCEVLKNMVLMGVGCSPDGCITVTDMDVVSKPNLTDQLLYQLEDVDRPKTPTAARALRAINPGAQIHALQERFEPETENIFDSSFFNAIAGVFSTVDTASSRVYLDMRCVANRTPMVDGGKHGTKGSAQVFIPFQSEMYSSTRDPPEHKEVPICTLKNFPYATDHVLRWAVDAFEMLFKQRPIDVNAYLSSRDFQESIRKSAPLSRLPILETLRDALLRHRPLSFEACVQWARLQFEDLFCNSIKQLCFNFPPGMTTTAGAPFWSGTKRAPTPLNFDPGNSLHLDFIMAAANLQATVYGLRGCQDRALFVDHLRSIAVPAFEPREGVKIAVTDNELRNTGSQQRRGRLSSEDTDAADACEQILQELPTPATLVGYRLTPIEFEKDDERNFHVEFVAAAANLRAQNYGIPATDKLEARLVGGRVTPTIVTSTAVVGGLMCLELYKLLQNKPLSDHKHAFFNLALPLFAFAEPFKAIQHTVARRQAAPLVWTLWDRFEMDCLGLTLEDFLAEFKRQQGLEITMLSFGKSLLYAEFLPRKKLQDRMPLSLVELVSVVGKVVLSTTESKITFSISCTDANDEDVEVPDVVARVR</sequence>
<dbReference type="PROSITE" id="PS00865">
    <property type="entry name" value="UBIQUITIN_ACTIVAT_2"/>
    <property type="match status" value="1"/>
</dbReference>
<gene>
    <name evidence="9" type="ORF">CSSPTR1EN2_LOCUS15434</name>
</gene>
<dbReference type="Pfam" id="PF00899">
    <property type="entry name" value="ThiF"/>
    <property type="match status" value="2"/>
</dbReference>
<dbReference type="SMART" id="SM00985">
    <property type="entry name" value="UBA_e1_C"/>
    <property type="match status" value="1"/>
</dbReference>
<evidence type="ECO:0000256" key="2">
    <source>
        <dbReference type="ARBA" id="ARBA00005673"/>
    </source>
</evidence>
<dbReference type="Gene3D" id="3.10.290.60">
    <property type="entry name" value="Ubiquitin-activating enzyme E1, UFD domain"/>
    <property type="match status" value="1"/>
</dbReference>
<keyword evidence="3" id="KW-0436">Ligase</keyword>
<dbReference type="InterPro" id="IPR033127">
    <property type="entry name" value="UBQ-activ_enz_E1_Cys_AS"/>
</dbReference>
<dbReference type="Proteomes" id="UP001497512">
    <property type="component" value="Chromosome 3"/>
</dbReference>
<dbReference type="EMBL" id="OZ019895">
    <property type="protein sequence ID" value="CAK9220393.1"/>
    <property type="molecule type" value="Genomic_DNA"/>
</dbReference>
<feature type="active site" description="Glycyl thioester intermediate" evidence="7">
    <location>
        <position position="686"/>
    </location>
</feature>
<dbReference type="Gene3D" id="3.40.50.12550">
    <property type="entry name" value="Ubiquitin-activating enzyme E1, inactive adenylation domain, subdomain 2"/>
    <property type="match status" value="1"/>
</dbReference>
<dbReference type="PANTHER" id="PTHR10953">
    <property type="entry name" value="UBIQUITIN-ACTIVATING ENZYME E1"/>
    <property type="match status" value="1"/>
</dbReference>
<protein>
    <recommendedName>
        <fullName evidence="8">Ubiquitin-activating enzyme E1 C-terminal domain-containing protein</fullName>
    </recommendedName>
</protein>
<dbReference type="PRINTS" id="PR01849">
    <property type="entry name" value="UBIQUITINACT"/>
</dbReference>
<evidence type="ECO:0000256" key="1">
    <source>
        <dbReference type="ARBA" id="ARBA00004906"/>
    </source>
</evidence>
<dbReference type="Pfam" id="PF09358">
    <property type="entry name" value="E1_UFD"/>
    <property type="match status" value="1"/>
</dbReference>
<dbReference type="Gene3D" id="2.40.30.180">
    <property type="entry name" value="Ubiquitin-activating enzyme E1, FCCH domain"/>
    <property type="match status" value="1"/>
</dbReference>
<keyword evidence="4" id="KW-0547">Nucleotide-binding</keyword>
<comment type="similarity">
    <text evidence="2">Belongs to the ubiquitin-activating E1 family.</text>
</comment>
<dbReference type="InterPro" id="IPR038252">
    <property type="entry name" value="UBA_E1_C_sf"/>
</dbReference>
<evidence type="ECO:0000256" key="7">
    <source>
        <dbReference type="PROSITE-ProRule" id="PRU10132"/>
    </source>
</evidence>
<dbReference type="InterPro" id="IPR042063">
    <property type="entry name" value="Ubi_acti_E1_SCCH"/>
</dbReference>
<dbReference type="PANTHER" id="PTHR10953:SF246">
    <property type="entry name" value="UBIQUITIN ACTIVATING ENZYME"/>
    <property type="match status" value="1"/>
</dbReference>
<accession>A0ABP0UHI9</accession>
<dbReference type="Gene3D" id="3.50.50.80">
    <property type="entry name" value="Ubiquitin-activating enzyme E1, inactive adenylation domain, subdomain 1"/>
    <property type="match status" value="1"/>
</dbReference>
<dbReference type="InterPro" id="IPR000011">
    <property type="entry name" value="UBQ/SUMO-activ_enz_E1-like"/>
</dbReference>
<evidence type="ECO:0000313" key="10">
    <source>
        <dbReference type="Proteomes" id="UP001497512"/>
    </source>
</evidence>
<dbReference type="Gene3D" id="1.10.10.2660">
    <property type="entry name" value="Ubiquitin-activating enzyme E1, SCCH domain"/>
    <property type="match status" value="1"/>
</dbReference>
<dbReference type="InterPro" id="IPR018965">
    <property type="entry name" value="Ub-activating_enz_E1_C"/>
</dbReference>
<dbReference type="Pfam" id="PF10585">
    <property type="entry name" value="UBA_E1_SCCH"/>
    <property type="match status" value="1"/>
</dbReference>
<dbReference type="SUPFAM" id="SSF69572">
    <property type="entry name" value="Activating enzymes of the ubiquitin-like proteins"/>
    <property type="match status" value="3"/>
</dbReference>
<evidence type="ECO:0000256" key="5">
    <source>
        <dbReference type="ARBA" id="ARBA00022786"/>
    </source>
</evidence>
<dbReference type="InterPro" id="IPR000594">
    <property type="entry name" value="ThiF_NAD_FAD-bd"/>
</dbReference>
<reference evidence="9" key="1">
    <citation type="submission" date="2024-02" db="EMBL/GenBank/DDBJ databases">
        <authorList>
            <consortium name="ELIXIR-Norway"/>
            <consortium name="Elixir Norway"/>
        </authorList>
    </citation>
    <scope>NUCLEOTIDE SEQUENCE</scope>
</reference>
<comment type="pathway">
    <text evidence="1">Protein modification; protein ubiquitination.</text>
</comment>
<proteinExistence type="inferred from homology"/>
<dbReference type="InterPro" id="IPR045886">
    <property type="entry name" value="ThiF/MoeB/HesA"/>
</dbReference>
<keyword evidence="10" id="KW-1185">Reference proteome</keyword>
<evidence type="ECO:0000259" key="8">
    <source>
        <dbReference type="SMART" id="SM00985"/>
    </source>
</evidence>
<dbReference type="InterPro" id="IPR042449">
    <property type="entry name" value="Ub-E1_IAD_1"/>
</dbReference>
<organism evidence="9 10">
    <name type="scientific">Sphagnum troendelagicum</name>
    <dbReference type="NCBI Taxonomy" id="128251"/>
    <lineage>
        <taxon>Eukaryota</taxon>
        <taxon>Viridiplantae</taxon>
        <taxon>Streptophyta</taxon>
        <taxon>Embryophyta</taxon>
        <taxon>Bryophyta</taxon>
        <taxon>Sphagnophytina</taxon>
        <taxon>Sphagnopsida</taxon>
        <taxon>Sphagnales</taxon>
        <taxon>Sphagnaceae</taxon>
        <taxon>Sphagnum</taxon>
    </lineage>
</organism>
<dbReference type="InterPro" id="IPR035985">
    <property type="entry name" value="Ubiquitin-activating_enz"/>
</dbReference>
<dbReference type="InterPro" id="IPR019572">
    <property type="entry name" value="UBA_E1_SCCH"/>
</dbReference>
<evidence type="ECO:0000256" key="3">
    <source>
        <dbReference type="ARBA" id="ARBA00022598"/>
    </source>
</evidence>
<name>A0ABP0UHI9_9BRYO</name>
<evidence type="ECO:0000256" key="4">
    <source>
        <dbReference type="ARBA" id="ARBA00022741"/>
    </source>
</evidence>
<evidence type="ECO:0000256" key="6">
    <source>
        <dbReference type="ARBA" id="ARBA00022840"/>
    </source>
</evidence>
<dbReference type="InterPro" id="IPR042302">
    <property type="entry name" value="E1_FCCH_sf"/>
</dbReference>